<dbReference type="InterPro" id="IPR056647">
    <property type="entry name" value="DUF7745"/>
</dbReference>
<dbReference type="PANTHER" id="PTHR48201">
    <property type="entry name" value="PROTEIN, PUTATIVE-RELATED"/>
    <property type="match status" value="1"/>
</dbReference>
<dbReference type="Proteomes" id="UP000257109">
    <property type="component" value="Unassembled WGS sequence"/>
</dbReference>
<name>A0A371I562_MUCPR</name>
<keyword evidence="3" id="KW-1185">Reference proteome</keyword>
<accession>A0A371I562</accession>
<organism evidence="2 3">
    <name type="scientific">Mucuna pruriens</name>
    <name type="common">Velvet bean</name>
    <name type="synonym">Dolichos pruriens</name>
    <dbReference type="NCBI Taxonomy" id="157652"/>
    <lineage>
        <taxon>Eukaryota</taxon>
        <taxon>Viridiplantae</taxon>
        <taxon>Streptophyta</taxon>
        <taxon>Embryophyta</taxon>
        <taxon>Tracheophyta</taxon>
        <taxon>Spermatophyta</taxon>
        <taxon>Magnoliopsida</taxon>
        <taxon>eudicotyledons</taxon>
        <taxon>Gunneridae</taxon>
        <taxon>Pentapetalae</taxon>
        <taxon>rosids</taxon>
        <taxon>fabids</taxon>
        <taxon>Fabales</taxon>
        <taxon>Fabaceae</taxon>
        <taxon>Papilionoideae</taxon>
        <taxon>50 kb inversion clade</taxon>
        <taxon>NPAAA clade</taxon>
        <taxon>indigoferoid/millettioid clade</taxon>
        <taxon>Phaseoleae</taxon>
        <taxon>Mucuna</taxon>
    </lineage>
</organism>
<dbReference type="PANTHER" id="PTHR48201:SF12">
    <property type="entry name" value="AMINOTRANSFERASE-LIKE PLANT MOBILE DOMAIN-CONTAINING PROTEIN"/>
    <property type="match status" value="1"/>
</dbReference>
<proteinExistence type="predicted"/>
<evidence type="ECO:0000313" key="2">
    <source>
        <dbReference type="EMBL" id="RDY10171.1"/>
    </source>
</evidence>
<evidence type="ECO:0000313" key="3">
    <source>
        <dbReference type="Proteomes" id="UP000257109"/>
    </source>
</evidence>
<dbReference type="OrthoDB" id="1435337at2759"/>
<dbReference type="EMBL" id="QJKJ01000898">
    <property type="protein sequence ID" value="RDY10171.1"/>
    <property type="molecule type" value="Genomic_DNA"/>
</dbReference>
<sequence>MTHINKEGRKRWLKIIVNRLIASPISMKRSFFGQEINELIFQCGDFSNVSLMGTKGYVKYNPTLTLRQLGYPIISKPIEESTNPFVTYEFN</sequence>
<dbReference type="Pfam" id="PF24924">
    <property type="entry name" value="DUF7745"/>
    <property type="match status" value="1"/>
</dbReference>
<evidence type="ECO:0000259" key="1">
    <source>
        <dbReference type="Pfam" id="PF24924"/>
    </source>
</evidence>
<feature type="domain" description="DUF7745" evidence="1">
    <location>
        <begin position="3"/>
        <end position="88"/>
    </location>
</feature>
<gene>
    <name evidence="2" type="ORF">CR513_05361</name>
</gene>
<dbReference type="AlphaFoldDB" id="A0A371I562"/>
<reference evidence="2" key="1">
    <citation type="submission" date="2018-05" db="EMBL/GenBank/DDBJ databases">
        <title>Draft genome of Mucuna pruriens seed.</title>
        <authorList>
            <person name="Nnadi N.E."/>
            <person name="Vos R."/>
            <person name="Hasami M.H."/>
            <person name="Devisetty U.K."/>
            <person name="Aguiy J.C."/>
        </authorList>
    </citation>
    <scope>NUCLEOTIDE SEQUENCE [LARGE SCALE GENOMIC DNA]</scope>
    <source>
        <strain evidence="2">JCA_2017</strain>
    </source>
</reference>
<comment type="caution">
    <text evidence="2">The sequence shown here is derived from an EMBL/GenBank/DDBJ whole genome shotgun (WGS) entry which is preliminary data.</text>
</comment>
<protein>
    <recommendedName>
        <fullName evidence="1">DUF7745 domain-containing protein</fullName>
    </recommendedName>
</protein>
<feature type="non-terminal residue" evidence="2">
    <location>
        <position position="1"/>
    </location>
</feature>